<dbReference type="GO" id="GO:0030182">
    <property type="term" value="P:neuron differentiation"/>
    <property type="evidence" value="ECO:0007669"/>
    <property type="project" value="TreeGrafter"/>
</dbReference>
<dbReference type="InterPro" id="IPR000040">
    <property type="entry name" value="AML1_Runt"/>
</dbReference>
<feature type="binding site" evidence="12">
    <location>
        <position position="96"/>
    </location>
    <ligand>
        <name>chloride</name>
        <dbReference type="ChEBI" id="CHEBI:17996"/>
        <label>1</label>
    </ligand>
</feature>
<keyword evidence="8 11" id="KW-0238">DNA-binding</keyword>
<evidence type="ECO:0000256" key="13">
    <source>
        <dbReference type="SAM" id="MobiDB-lite"/>
    </source>
</evidence>
<keyword evidence="9 11" id="KW-0804">Transcription</keyword>
<evidence type="ECO:0000256" key="12">
    <source>
        <dbReference type="PIRSR" id="PIRSR009374-1"/>
    </source>
</evidence>
<organism evidence="15 16">
    <name type="scientific">Accipiter nisus</name>
    <name type="common">Eurasian sparrowhawk</name>
    <dbReference type="NCBI Taxonomy" id="211598"/>
    <lineage>
        <taxon>Eukaryota</taxon>
        <taxon>Metazoa</taxon>
        <taxon>Chordata</taxon>
        <taxon>Craniata</taxon>
        <taxon>Vertebrata</taxon>
        <taxon>Euteleostomi</taxon>
        <taxon>Archelosauria</taxon>
        <taxon>Archosauria</taxon>
        <taxon>Dinosauria</taxon>
        <taxon>Saurischia</taxon>
        <taxon>Theropoda</taxon>
        <taxon>Coelurosauria</taxon>
        <taxon>Aves</taxon>
        <taxon>Neognathae</taxon>
        <taxon>Neoaves</taxon>
        <taxon>Telluraves</taxon>
        <taxon>Accipitrimorphae</taxon>
        <taxon>Accipitriformes</taxon>
        <taxon>Accipitridae</taxon>
        <taxon>Accipitrinae</taxon>
        <taxon>Accipiter</taxon>
    </lineage>
</organism>
<keyword evidence="7 11" id="KW-0805">Transcription regulation</keyword>
<proteinExistence type="predicted"/>
<feature type="binding site" evidence="12">
    <location>
        <position position="123"/>
    </location>
    <ligand>
        <name>chloride</name>
        <dbReference type="ChEBI" id="CHEBI:17996"/>
        <label>2</label>
    </ligand>
</feature>
<dbReference type="InterPro" id="IPR013711">
    <property type="entry name" value="RunxI_C_dom"/>
</dbReference>
<feature type="compositionally biased region" description="Basic and acidic residues" evidence="13">
    <location>
        <begin position="365"/>
        <end position="374"/>
    </location>
</feature>
<dbReference type="GO" id="GO:0045595">
    <property type="term" value="P:regulation of cell differentiation"/>
    <property type="evidence" value="ECO:0007669"/>
    <property type="project" value="TreeGrafter"/>
</dbReference>
<protein>
    <recommendedName>
        <fullName evidence="11">Runt-related transcription factor</fullName>
    </recommendedName>
</protein>
<accession>A0A8B9MN56</accession>
<evidence type="ECO:0000256" key="2">
    <source>
        <dbReference type="ARBA" id="ARBA00004496"/>
    </source>
</evidence>
<dbReference type="PIRSF" id="PIRSF009374">
    <property type="entry name" value="TF_Runt-rel_RUNX"/>
    <property type="match status" value="1"/>
</dbReference>
<dbReference type="PANTHER" id="PTHR11950:SF7">
    <property type="entry name" value="RUNT-RELATED TRANSCRIPTION FACTOR 2"/>
    <property type="match status" value="1"/>
</dbReference>
<dbReference type="Proteomes" id="UP000694541">
    <property type="component" value="Unplaced"/>
</dbReference>
<dbReference type="AlphaFoldDB" id="A0A8B9MN56"/>
<keyword evidence="5" id="KW-0597">Phosphoprotein</keyword>
<feature type="compositionally biased region" description="Polar residues" evidence="13">
    <location>
        <begin position="352"/>
        <end position="364"/>
    </location>
</feature>
<dbReference type="InterPro" id="IPR012346">
    <property type="entry name" value="p53/RUNT-type_TF_DNA-bd_sf"/>
</dbReference>
<keyword evidence="16" id="KW-1185">Reference proteome</keyword>
<dbReference type="Gene3D" id="2.60.40.720">
    <property type="match status" value="1"/>
</dbReference>
<keyword evidence="6" id="KW-0221">Differentiation</keyword>
<evidence type="ECO:0000256" key="10">
    <source>
        <dbReference type="ARBA" id="ARBA00023242"/>
    </source>
</evidence>
<evidence type="ECO:0000256" key="1">
    <source>
        <dbReference type="ARBA" id="ARBA00004123"/>
    </source>
</evidence>
<dbReference type="InterPro" id="IPR013524">
    <property type="entry name" value="Runt_dom"/>
</dbReference>
<dbReference type="PRINTS" id="PR00967">
    <property type="entry name" value="ONCOGENEAML1"/>
</dbReference>
<dbReference type="GO" id="GO:0030097">
    <property type="term" value="P:hemopoiesis"/>
    <property type="evidence" value="ECO:0007669"/>
    <property type="project" value="TreeGrafter"/>
</dbReference>
<dbReference type="PROSITE" id="PS51062">
    <property type="entry name" value="RUNT"/>
    <property type="match status" value="1"/>
</dbReference>
<dbReference type="GO" id="GO:0001503">
    <property type="term" value="P:ossification"/>
    <property type="evidence" value="ECO:0007669"/>
    <property type="project" value="TreeGrafter"/>
</dbReference>
<dbReference type="SUPFAM" id="SSF49417">
    <property type="entry name" value="p53-like transcription factors"/>
    <property type="match status" value="1"/>
</dbReference>
<feature type="region of interest" description="Disordered" evidence="13">
    <location>
        <begin position="153"/>
        <end position="206"/>
    </location>
</feature>
<keyword evidence="4" id="KW-0963">Cytoplasm</keyword>
<feature type="compositionally biased region" description="Polar residues" evidence="13">
    <location>
        <begin position="164"/>
        <end position="201"/>
    </location>
</feature>
<reference evidence="15" key="2">
    <citation type="submission" date="2025-09" db="UniProtKB">
        <authorList>
            <consortium name="Ensembl"/>
        </authorList>
    </citation>
    <scope>IDENTIFICATION</scope>
</reference>
<feature type="binding site" evidence="12">
    <location>
        <position position="100"/>
    </location>
    <ligand>
        <name>chloride</name>
        <dbReference type="ChEBI" id="CHEBI:17996"/>
        <label>1</label>
    </ligand>
</feature>
<dbReference type="Pfam" id="PF08504">
    <property type="entry name" value="RunxI"/>
    <property type="match status" value="1"/>
</dbReference>
<dbReference type="GO" id="GO:0045944">
    <property type="term" value="P:positive regulation of transcription by RNA polymerase II"/>
    <property type="evidence" value="ECO:0007669"/>
    <property type="project" value="UniProtKB-ARBA"/>
</dbReference>
<evidence type="ECO:0000256" key="5">
    <source>
        <dbReference type="ARBA" id="ARBA00022553"/>
    </source>
</evidence>
<feature type="domain" description="Runt" evidence="14">
    <location>
        <begin position="74"/>
        <end position="162"/>
    </location>
</feature>
<dbReference type="GO" id="GO:0002062">
    <property type="term" value="P:chondrocyte differentiation"/>
    <property type="evidence" value="ECO:0007669"/>
    <property type="project" value="TreeGrafter"/>
</dbReference>
<dbReference type="GO" id="GO:0005524">
    <property type="term" value="F:ATP binding"/>
    <property type="evidence" value="ECO:0007669"/>
    <property type="project" value="InterPro"/>
</dbReference>
<dbReference type="InterPro" id="IPR016554">
    <property type="entry name" value="TF_Runt-rel_RUNX"/>
</dbReference>
<evidence type="ECO:0000256" key="3">
    <source>
        <dbReference type="ARBA" id="ARBA00022481"/>
    </source>
</evidence>
<name>A0A8B9MN56_9AVES</name>
<evidence type="ECO:0000256" key="11">
    <source>
        <dbReference type="PIRNR" id="PIRNR009374"/>
    </source>
</evidence>
<evidence type="ECO:0000256" key="9">
    <source>
        <dbReference type="ARBA" id="ARBA00023163"/>
    </source>
</evidence>
<dbReference type="GO" id="GO:0051094">
    <property type="term" value="P:positive regulation of developmental process"/>
    <property type="evidence" value="ECO:0007669"/>
    <property type="project" value="UniProtKB-ARBA"/>
</dbReference>
<evidence type="ECO:0000259" key="14">
    <source>
        <dbReference type="PROSITE" id="PS51062"/>
    </source>
</evidence>
<dbReference type="InterPro" id="IPR008967">
    <property type="entry name" value="p53-like_TF_DNA-bd_sf"/>
</dbReference>
<comment type="subcellular location">
    <subcellularLocation>
        <location evidence="2">Cytoplasm</location>
    </subcellularLocation>
    <subcellularLocation>
        <location evidence="1 11">Nucleus</location>
    </subcellularLocation>
</comment>
<dbReference type="GO" id="GO:0005737">
    <property type="term" value="C:cytoplasm"/>
    <property type="evidence" value="ECO:0007669"/>
    <property type="project" value="UniProtKB-SubCell"/>
</dbReference>
<reference evidence="15" key="1">
    <citation type="submission" date="2025-08" db="UniProtKB">
        <authorList>
            <consortium name="Ensembl"/>
        </authorList>
    </citation>
    <scope>IDENTIFICATION</scope>
</reference>
<evidence type="ECO:0000256" key="8">
    <source>
        <dbReference type="ARBA" id="ARBA00023125"/>
    </source>
</evidence>
<sequence length="374" mass="40517">MPARMYSLCFVLHPKGLNWSHEALRGSSVLGGELSLLMPPVPLLGWVDGGGVLSRSRSEELWGQGGGWNQRRSRVVALGEVPDGTVVTVMAGNDENYSAELRNASAVMKNQVARFNDLRFVGRSGRGKSFTLTITVLTNPPQVATYHRAIKVTVDGPREPRNPRQAQSSPPWSYDQSYPSYLSQMTSPSIHSTTPLSSTRGTGLPAITDVPRRLSGASELGPFSDPRQFTSISSLTESRFSNPRMHYPATFTYTPPVTSGMSLGMSATTHYHTYLPPPYPGSSQNQSGPFQTSSTPYLYYGTSSGSYQFPMVPGGDRSPSRMLPPCTTTSNGSTLLNPNLPNQSDGVEADGSHSSSPTVLNSSGRMDESVWRPY</sequence>
<dbReference type="GO" id="GO:0000978">
    <property type="term" value="F:RNA polymerase II cis-regulatory region sequence-specific DNA binding"/>
    <property type="evidence" value="ECO:0007669"/>
    <property type="project" value="TreeGrafter"/>
</dbReference>
<feature type="region of interest" description="Disordered" evidence="13">
    <location>
        <begin position="312"/>
        <end position="374"/>
    </location>
</feature>
<dbReference type="FunFam" id="2.60.40.720:FF:000004">
    <property type="entry name" value="runt-related transcription factor 3"/>
    <property type="match status" value="1"/>
</dbReference>
<feature type="compositionally biased region" description="Polar residues" evidence="13">
    <location>
        <begin position="326"/>
        <end position="345"/>
    </location>
</feature>
<keyword evidence="3" id="KW-0488">Methylation</keyword>
<dbReference type="GO" id="GO:0000981">
    <property type="term" value="F:DNA-binding transcription factor activity, RNA polymerase II-specific"/>
    <property type="evidence" value="ECO:0007669"/>
    <property type="project" value="TreeGrafter"/>
</dbReference>
<evidence type="ECO:0000313" key="16">
    <source>
        <dbReference type="Proteomes" id="UP000694541"/>
    </source>
</evidence>
<dbReference type="GO" id="GO:0005634">
    <property type="term" value="C:nucleus"/>
    <property type="evidence" value="ECO:0007669"/>
    <property type="project" value="UniProtKB-SubCell"/>
</dbReference>
<evidence type="ECO:0000256" key="7">
    <source>
        <dbReference type="ARBA" id="ARBA00023015"/>
    </source>
</evidence>
<dbReference type="PANTHER" id="PTHR11950">
    <property type="entry name" value="RUNT RELATED"/>
    <property type="match status" value="1"/>
</dbReference>
<dbReference type="Gene3D" id="4.10.770.10">
    <property type="entry name" value="Signal Protein Aml-1b, Chain A, domain 3"/>
    <property type="match status" value="1"/>
</dbReference>
<feature type="binding site" evidence="12">
    <location>
        <position position="154"/>
    </location>
    <ligand>
        <name>chloride</name>
        <dbReference type="ChEBI" id="CHEBI:17996"/>
        <label>2</label>
    </ligand>
</feature>
<dbReference type="FunFam" id="4.10.770.10:FF:000001">
    <property type="entry name" value="Runt-related transcription factor"/>
    <property type="match status" value="1"/>
</dbReference>
<dbReference type="Ensembl" id="ENSANIT00000010490.1">
    <property type="protein sequence ID" value="ENSANIP00000010138.1"/>
    <property type="gene ID" value="ENSANIG00000006835.1"/>
</dbReference>
<keyword evidence="10" id="KW-0539">Nucleus</keyword>
<evidence type="ECO:0000256" key="6">
    <source>
        <dbReference type="ARBA" id="ARBA00022782"/>
    </source>
</evidence>
<dbReference type="Pfam" id="PF00853">
    <property type="entry name" value="Runt"/>
    <property type="match status" value="1"/>
</dbReference>
<dbReference type="InterPro" id="IPR027384">
    <property type="entry name" value="Runx_central_dom_sf"/>
</dbReference>
<evidence type="ECO:0000256" key="4">
    <source>
        <dbReference type="ARBA" id="ARBA00022490"/>
    </source>
</evidence>
<evidence type="ECO:0000313" key="15">
    <source>
        <dbReference type="Ensembl" id="ENSANIP00000010138.1"/>
    </source>
</evidence>